<name>A0A8J3YCV4_9ACTN</name>
<comment type="caution">
    <text evidence="2">The sequence shown here is derived from an EMBL/GenBank/DDBJ whole genome shotgun (WGS) entry which is preliminary data.</text>
</comment>
<evidence type="ECO:0000256" key="1">
    <source>
        <dbReference type="SAM" id="MobiDB-lite"/>
    </source>
</evidence>
<gene>
    <name evidence="2" type="ORF">Sya03_57730</name>
</gene>
<evidence type="ECO:0000313" key="2">
    <source>
        <dbReference type="EMBL" id="GIJ06421.1"/>
    </source>
</evidence>
<dbReference type="AlphaFoldDB" id="A0A8J3YCV4"/>
<keyword evidence="3" id="KW-1185">Reference proteome</keyword>
<dbReference type="Proteomes" id="UP000652013">
    <property type="component" value="Unassembled WGS sequence"/>
</dbReference>
<evidence type="ECO:0008006" key="4">
    <source>
        <dbReference type="Google" id="ProtNLM"/>
    </source>
</evidence>
<evidence type="ECO:0000313" key="3">
    <source>
        <dbReference type="Proteomes" id="UP000652013"/>
    </source>
</evidence>
<proteinExistence type="predicted"/>
<organism evidence="2 3">
    <name type="scientific">Spirilliplanes yamanashiensis</name>
    <dbReference type="NCBI Taxonomy" id="42233"/>
    <lineage>
        <taxon>Bacteria</taxon>
        <taxon>Bacillati</taxon>
        <taxon>Actinomycetota</taxon>
        <taxon>Actinomycetes</taxon>
        <taxon>Micromonosporales</taxon>
        <taxon>Micromonosporaceae</taxon>
        <taxon>Spirilliplanes</taxon>
    </lineage>
</organism>
<dbReference type="EMBL" id="BOOY01000041">
    <property type="protein sequence ID" value="GIJ06421.1"/>
    <property type="molecule type" value="Genomic_DNA"/>
</dbReference>
<protein>
    <recommendedName>
        <fullName evidence="4">ATP-dependent DNA ligase family profile domain-containing protein</fullName>
    </recommendedName>
</protein>
<feature type="region of interest" description="Disordered" evidence="1">
    <location>
        <begin position="40"/>
        <end position="67"/>
    </location>
</feature>
<sequence>MCRAIAGPLPPGLVLDGELLAWDADRGRTAFGQLRRRVTAGRGIDRPRTGVRPAWASRASSPKMHRR</sequence>
<reference evidence="2" key="1">
    <citation type="submission" date="2021-01" db="EMBL/GenBank/DDBJ databases">
        <title>Whole genome shotgun sequence of Spirilliplanes yamanashiensis NBRC 15828.</title>
        <authorList>
            <person name="Komaki H."/>
            <person name="Tamura T."/>
        </authorList>
    </citation>
    <scope>NUCLEOTIDE SEQUENCE</scope>
    <source>
        <strain evidence="2">NBRC 15828</strain>
    </source>
</reference>
<accession>A0A8J3YCV4</accession>
<dbReference type="SUPFAM" id="SSF56091">
    <property type="entry name" value="DNA ligase/mRNA capping enzyme, catalytic domain"/>
    <property type="match status" value="1"/>
</dbReference>